<protein>
    <submittedName>
        <fullName evidence="2">Uncharacterized protein</fullName>
    </submittedName>
</protein>
<organism evidence="2 3">
    <name type="scientific">Pleurodeles waltl</name>
    <name type="common">Iberian ribbed newt</name>
    <dbReference type="NCBI Taxonomy" id="8319"/>
    <lineage>
        <taxon>Eukaryota</taxon>
        <taxon>Metazoa</taxon>
        <taxon>Chordata</taxon>
        <taxon>Craniata</taxon>
        <taxon>Vertebrata</taxon>
        <taxon>Euteleostomi</taxon>
        <taxon>Amphibia</taxon>
        <taxon>Batrachia</taxon>
        <taxon>Caudata</taxon>
        <taxon>Salamandroidea</taxon>
        <taxon>Salamandridae</taxon>
        <taxon>Pleurodelinae</taxon>
        <taxon>Pleurodeles</taxon>
    </lineage>
</organism>
<evidence type="ECO:0000313" key="2">
    <source>
        <dbReference type="EMBL" id="KAJ1143209.1"/>
    </source>
</evidence>
<feature type="compositionally biased region" description="Basic residues" evidence="1">
    <location>
        <begin position="1"/>
        <end position="10"/>
    </location>
</feature>
<proteinExistence type="predicted"/>
<reference evidence="2" key="1">
    <citation type="journal article" date="2022" name="bioRxiv">
        <title>Sequencing and chromosome-scale assembly of the giantPleurodeles waltlgenome.</title>
        <authorList>
            <person name="Brown T."/>
            <person name="Elewa A."/>
            <person name="Iarovenko S."/>
            <person name="Subramanian E."/>
            <person name="Araus A.J."/>
            <person name="Petzold A."/>
            <person name="Susuki M."/>
            <person name="Suzuki K.-i.T."/>
            <person name="Hayashi T."/>
            <person name="Toyoda A."/>
            <person name="Oliveira C."/>
            <person name="Osipova E."/>
            <person name="Leigh N.D."/>
            <person name="Simon A."/>
            <person name="Yun M.H."/>
        </authorList>
    </citation>
    <scope>NUCLEOTIDE SEQUENCE</scope>
    <source>
        <strain evidence="2">20211129_DDA</strain>
        <tissue evidence="2">Liver</tissue>
    </source>
</reference>
<feature type="compositionally biased region" description="Low complexity" evidence="1">
    <location>
        <begin position="35"/>
        <end position="44"/>
    </location>
</feature>
<dbReference type="AlphaFoldDB" id="A0AAV7QW16"/>
<accession>A0AAV7QW16</accession>
<dbReference type="EMBL" id="JANPWB010000010">
    <property type="protein sequence ID" value="KAJ1143209.1"/>
    <property type="molecule type" value="Genomic_DNA"/>
</dbReference>
<name>A0AAV7QW16_PLEWA</name>
<feature type="region of interest" description="Disordered" evidence="1">
    <location>
        <begin position="1"/>
        <end position="166"/>
    </location>
</feature>
<evidence type="ECO:0000256" key="1">
    <source>
        <dbReference type="SAM" id="MobiDB-lite"/>
    </source>
</evidence>
<dbReference type="Proteomes" id="UP001066276">
    <property type="component" value="Chromosome 6"/>
</dbReference>
<sequence>MRHTERRRGKGGQTPAAGDQTRAGAGQGAAKCLKAAQHSAAQQDQHGKNWRGNRGLPQGTEIAGSRTPKAPQLQEPAREPETASAGCRKSRRREQPTRPAKHPKAPQRHTFANGNQDASHPAPASERQSALLFARNTEAQSRQSEQGLSLFPSANQQIPLIKCYPS</sequence>
<gene>
    <name evidence="2" type="ORF">NDU88_009520</name>
</gene>
<comment type="caution">
    <text evidence="2">The sequence shown here is derived from an EMBL/GenBank/DDBJ whole genome shotgun (WGS) entry which is preliminary data.</text>
</comment>
<keyword evidence="3" id="KW-1185">Reference proteome</keyword>
<feature type="compositionally biased region" description="Polar residues" evidence="1">
    <location>
        <begin position="137"/>
        <end position="158"/>
    </location>
</feature>
<evidence type="ECO:0000313" key="3">
    <source>
        <dbReference type="Proteomes" id="UP001066276"/>
    </source>
</evidence>